<dbReference type="OrthoDB" id="2308815at2759"/>
<dbReference type="AlphaFoldDB" id="A0A409YIN6"/>
<dbReference type="EMBL" id="NHTK01001139">
    <property type="protein sequence ID" value="PPR02856.1"/>
    <property type="molecule type" value="Genomic_DNA"/>
</dbReference>
<feature type="coiled-coil region" evidence="2">
    <location>
        <begin position="656"/>
        <end position="690"/>
    </location>
</feature>
<dbReference type="SUPFAM" id="SSF89796">
    <property type="entry name" value="CoA-transferase family III (CaiB/BaiF)"/>
    <property type="match status" value="2"/>
</dbReference>
<keyword evidence="3" id="KW-1133">Transmembrane helix</keyword>
<keyword evidence="3" id="KW-0812">Transmembrane</keyword>
<dbReference type="STRING" id="181874.A0A409YIN6"/>
<protein>
    <submittedName>
        <fullName evidence="4">Uncharacterized protein</fullName>
    </submittedName>
</protein>
<dbReference type="Gene3D" id="3.40.50.10540">
    <property type="entry name" value="Crotonobetainyl-coa:carnitine coa-transferase, domain 1"/>
    <property type="match status" value="1"/>
</dbReference>
<dbReference type="Pfam" id="PF02515">
    <property type="entry name" value="CoA_transf_3"/>
    <property type="match status" value="1"/>
</dbReference>
<dbReference type="InterPro" id="IPR003673">
    <property type="entry name" value="CoA-Trfase_fam_III"/>
</dbReference>
<dbReference type="PANTHER" id="PTHR48228">
    <property type="entry name" value="SUCCINYL-COA--D-CITRAMALATE COA-TRANSFERASE"/>
    <property type="match status" value="1"/>
</dbReference>
<feature type="transmembrane region" description="Helical" evidence="3">
    <location>
        <begin position="600"/>
        <end position="621"/>
    </location>
</feature>
<dbReference type="GO" id="GO:0003824">
    <property type="term" value="F:catalytic activity"/>
    <property type="evidence" value="ECO:0007669"/>
    <property type="project" value="InterPro"/>
</dbReference>
<evidence type="ECO:0000313" key="5">
    <source>
        <dbReference type="Proteomes" id="UP000284842"/>
    </source>
</evidence>
<sequence>MSKQSLPIDTSKDDIARTSALEVARTIWIAHDLPESFLKNLVLSSNNPDLEVPSSFRLGLAAQSAVALSGLSAAYLHFLRTGEEQTVTVDARHASLSFHSEAWYTLDGQLPPPSWDDIAGLYKTKDDRWSLRKVTKDDVSSAFAELDSLEFEQKCLRSFLPVCAFIMRTREEWIETGHGKSLLEEYRQMGASAPVEIRKISDSAPRRFASQVENEMKYPLDGVRVLDLSRVLAGPVAGRTLAAHGAQTLLVTSPKLPALPSLDVETTLGKRTTQLDLTRAEHCSTLRELTGKADVFLQAYRPGALEKKGFGMQDILNYKASQGYAGNLVYAQLSAWGFNGPWRDRRGFDSLVQTATGFNADEGLAYTQSVHDHNASTPRVTPRPFPMQALDHAAGYVLAFGVSAALCHQITRGGSYEVRVSLAAVAEWVRSLGRLSPQDAFVKARPFPQPRNKEIQALSVNWLERHVSPGHGSISENTSNTRRRMTALRHAAILSKTPVREGSVNDPSTTEIWGAPMRLDVDDPVLCILTADLTMDTLLRTETFRTVVGSEGNCFMDVVLFVKSLIIHFVVLVDTDPERQPLLKSKAYAIRKQSSNSGPYFLLCGILLFAFIMSLPFGAFLNNFYNGQMYYDRLARRWKAEEKRHDNQRIAWDDARREYENDRERWNRDKEEHRADMERWAKQKAEEDRKRAAISWQALIPADQCLRYNSREYTSTLSNVPLAYDAREECAEKPAYLNGRWVKPTYCSQDAQCGSVTGHWITTDNEPSCQTVWAGPWDKGCQSPGVRHYHTALENIPGWKNWPVMCMTTPGITINGVFYQSPSKCEFWDRKVWGVWFVHDSSCR</sequence>
<accession>A0A409YIN6</accession>
<dbReference type="InParanoid" id="A0A409YIN6"/>
<comment type="similarity">
    <text evidence="1">Belongs to the CoA-transferase III family.</text>
</comment>
<comment type="caution">
    <text evidence="4">The sequence shown here is derived from an EMBL/GenBank/DDBJ whole genome shotgun (WGS) entry which is preliminary data.</text>
</comment>
<keyword evidence="2" id="KW-0175">Coiled coil</keyword>
<dbReference type="PANTHER" id="PTHR48228:SF4">
    <property type="entry name" value="BLR3030 PROTEIN"/>
    <property type="match status" value="1"/>
</dbReference>
<dbReference type="InterPro" id="IPR050509">
    <property type="entry name" value="CoA-transferase_III"/>
</dbReference>
<dbReference type="InterPro" id="IPR023606">
    <property type="entry name" value="CoA-Trfase_III_dom_1_sf"/>
</dbReference>
<proteinExistence type="inferred from homology"/>
<gene>
    <name evidence="4" type="ORF">CVT24_002334</name>
</gene>
<reference evidence="4 5" key="1">
    <citation type="journal article" date="2018" name="Evol. Lett.">
        <title>Horizontal gene cluster transfer increased hallucinogenic mushroom diversity.</title>
        <authorList>
            <person name="Reynolds H.T."/>
            <person name="Vijayakumar V."/>
            <person name="Gluck-Thaler E."/>
            <person name="Korotkin H.B."/>
            <person name="Matheny P.B."/>
            <person name="Slot J.C."/>
        </authorList>
    </citation>
    <scope>NUCLEOTIDE SEQUENCE [LARGE SCALE GENOMIC DNA]</scope>
    <source>
        <strain evidence="4 5">2629</strain>
    </source>
</reference>
<evidence type="ECO:0000256" key="2">
    <source>
        <dbReference type="SAM" id="Coils"/>
    </source>
</evidence>
<evidence type="ECO:0000313" key="4">
    <source>
        <dbReference type="EMBL" id="PPR02856.1"/>
    </source>
</evidence>
<evidence type="ECO:0000256" key="3">
    <source>
        <dbReference type="SAM" id="Phobius"/>
    </source>
</evidence>
<keyword evidence="5" id="KW-1185">Reference proteome</keyword>
<keyword evidence="3" id="KW-0472">Membrane</keyword>
<dbReference type="Proteomes" id="UP000284842">
    <property type="component" value="Unassembled WGS sequence"/>
</dbReference>
<organism evidence="4 5">
    <name type="scientific">Panaeolus cyanescens</name>
    <dbReference type="NCBI Taxonomy" id="181874"/>
    <lineage>
        <taxon>Eukaryota</taxon>
        <taxon>Fungi</taxon>
        <taxon>Dikarya</taxon>
        <taxon>Basidiomycota</taxon>
        <taxon>Agaricomycotina</taxon>
        <taxon>Agaricomycetes</taxon>
        <taxon>Agaricomycetidae</taxon>
        <taxon>Agaricales</taxon>
        <taxon>Agaricineae</taxon>
        <taxon>Galeropsidaceae</taxon>
        <taxon>Panaeolus</taxon>
    </lineage>
</organism>
<evidence type="ECO:0000256" key="1">
    <source>
        <dbReference type="ARBA" id="ARBA00008383"/>
    </source>
</evidence>
<name>A0A409YIN6_9AGAR</name>